<dbReference type="AlphaFoldDB" id="A0A6N9NL76"/>
<accession>A0A6N9NL76</accession>
<dbReference type="SUPFAM" id="SSF52540">
    <property type="entry name" value="P-loop containing nucleoside triphosphate hydrolases"/>
    <property type="match status" value="1"/>
</dbReference>
<evidence type="ECO:0000256" key="1">
    <source>
        <dbReference type="SAM" id="Coils"/>
    </source>
</evidence>
<evidence type="ECO:0008006" key="4">
    <source>
        <dbReference type="Google" id="ProtNLM"/>
    </source>
</evidence>
<keyword evidence="1" id="KW-0175">Coiled coil</keyword>
<dbReference type="Proteomes" id="UP000470771">
    <property type="component" value="Unassembled WGS sequence"/>
</dbReference>
<protein>
    <recommendedName>
        <fullName evidence="4">ATP-binding protein</fullName>
    </recommendedName>
</protein>
<gene>
    <name evidence="2" type="ORF">GQN54_07655</name>
</gene>
<dbReference type="RefSeq" id="WP_160632938.1">
    <property type="nucleotide sequence ID" value="NZ_WWNE01000006.1"/>
</dbReference>
<evidence type="ECO:0000313" key="3">
    <source>
        <dbReference type="Proteomes" id="UP000470771"/>
    </source>
</evidence>
<keyword evidence="3" id="KW-1185">Reference proteome</keyword>
<name>A0A6N9NL76_9FLAO</name>
<feature type="coiled-coil region" evidence="1">
    <location>
        <begin position="548"/>
        <end position="575"/>
    </location>
</feature>
<dbReference type="EMBL" id="WWNE01000006">
    <property type="protein sequence ID" value="NBG65990.1"/>
    <property type="molecule type" value="Genomic_DNA"/>
</dbReference>
<reference evidence="2 3" key="1">
    <citation type="submission" date="2019-12" db="EMBL/GenBank/DDBJ databases">
        <authorList>
            <person name="Zhao J."/>
        </authorList>
    </citation>
    <scope>NUCLEOTIDE SEQUENCE [LARGE SCALE GENOMIC DNA]</scope>
    <source>
        <strain evidence="2 3">S-15</strain>
    </source>
</reference>
<proteinExistence type="predicted"/>
<organism evidence="2 3">
    <name type="scientific">Acidiluteibacter ferrifornacis</name>
    <dbReference type="NCBI Taxonomy" id="2692424"/>
    <lineage>
        <taxon>Bacteria</taxon>
        <taxon>Pseudomonadati</taxon>
        <taxon>Bacteroidota</taxon>
        <taxon>Flavobacteriia</taxon>
        <taxon>Flavobacteriales</taxon>
        <taxon>Cryomorphaceae</taxon>
        <taxon>Acidiluteibacter</taxon>
    </lineage>
</organism>
<dbReference type="InterPro" id="IPR027417">
    <property type="entry name" value="P-loop_NTPase"/>
</dbReference>
<evidence type="ECO:0000313" key="2">
    <source>
        <dbReference type="EMBL" id="NBG65990.1"/>
    </source>
</evidence>
<comment type="caution">
    <text evidence="2">The sequence shown here is derived from an EMBL/GenBank/DDBJ whole genome shotgun (WGS) entry which is preliminary data.</text>
</comment>
<sequence length="1008" mass="117966">MQDNFNDTDEQIESKFFPALFSFFENEIALQIKFVKDAENIYSNFSSRLTGDSKRQEELRVIKEINNTNNHLYKLLGTYYPEKKENGFAEDFKSYINFCNQELKQIPEKISIPEKEERFHILPADSAAIKFKKPFKSFFRTVSNIPIKIGDIFRSEKKREKLWLHDVPVRGLYAYYFEFQLPYSLIEEYTRLLSSRTQTIDQVWKIDQFINQQIAIFNKEEITIDELKKLVADRIAPSNFQTIYDELNQLGELLKREIKHKLQIQTKEYRYTFDRVGTMEIPFSEFSDSKIQSKSSALHLNYLRVSNGWKNTLFAMLDDFQLDLELYNIVYAGLQQHELLRNSCVTRIDNNLVAQISDIEQQLQKLKDCITNCEQYQGDKFAGFLNSEKEKLNSILTSQIIPDTIEKLYSQNIPYLIERLETKIKTEVDKIQPQRIISGSAQYDRAFKKNELEHFDPKELVQLETYPKFVSSNKDLKSSVLEKLEGIRIAISDINSIVAYNLDSAITYSNDGKPFNEVQALALEGMERSIAKTEEIKNNLIGISLSIVSKLDQSIDDLNRELDRLTKNENILNLRISLAKAKALRHTQNYKQIVFEFVKKYFAKSKAFAIVYWGKAKVLYEQGLKYFGLNEKKVRISAELADFLSDTDKAIQQLPYVYQRLYRVEPIDDDSFFVGRTSELQSLSTSFNNWQVGKYSSTVITGEKGSGSSTLINFFLKNPINIPVHRIKIKQTMHQKKELIVFFNEFMNTNAKTFDELIEQLIEKHSNSLIIIEDINYLFLKKVNGFDALKSYLELISKTGKYIYWINSCKLYAWQFLNKSIRIESYYRNVLKMSKIDENQINKIIINRHRVSGYNILFEEGEMVSSQNKFNKLNELEKQEYLRKAFFKELNKFSDSNISIALLYWLRSTKKVENNTIYIGKLSGFDFSFLNNLEKQSIHTLHAMIIHENIGIEEHAALFNHSLEQSRLDLIILEDRGIIIKNSEGLYHINQLLFRQVVNLLKNLNIIH</sequence>